<gene>
    <name evidence="3" type="ORF">SAMN04515678_106291</name>
</gene>
<keyword evidence="2" id="KW-0472">Membrane</keyword>
<reference evidence="3 4" key="1">
    <citation type="submission" date="2016-10" db="EMBL/GenBank/DDBJ databases">
        <authorList>
            <person name="Varghese N."/>
            <person name="Submissions S."/>
        </authorList>
    </citation>
    <scope>NUCLEOTIDE SEQUENCE [LARGE SCALE GENOMIC DNA]</scope>
    <source>
        <strain evidence="4">YIM D21,KCTC 23444,ACCC 10710</strain>
    </source>
</reference>
<name>A0A1I1Y6L5_9RHOB</name>
<sequence length="255" mass="27498">MPHPARPYATLLIPRAAGTDPAVFLRGIADVLNHQDGGAARISTAHSAAAGKTIIVRVTREQHPMRGARITFELAPRPGREAPTLNSAVAVLSDIVLRALPLVEAQHVEWLQTGVALTPEEFVAAQSYISPRRAARREVSALPETDDSIDRIERNLAQLLQDEAQLFAAPLASPDPAPETEAPPEPEPRERRAATWLLTAMVAVVYWPMAAVLALIHARRGTDIRLSIHVLTLAGTGEVLLQAGLLDPLLRIAGQ</sequence>
<evidence type="ECO:0000313" key="4">
    <source>
        <dbReference type="Proteomes" id="UP000325289"/>
    </source>
</evidence>
<feature type="transmembrane region" description="Helical" evidence="2">
    <location>
        <begin position="193"/>
        <end position="216"/>
    </location>
</feature>
<dbReference type="Proteomes" id="UP000325289">
    <property type="component" value="Unassembled WGS sequence"/>
</dbReference>
<dbReference type="EMBL" id="FOMS01000006">
    <property type="protein sequence ID" value="SFE14638.1"/>
    <property type="molecule type" value="Genomic_DNA"/>
</dbReference>
<proteinExistence type="predicted"/>
<feature type="coiled-coil region" evidence="1">
    <location>
        <begin position="142"/>
        <end position="169"/>
    </location>
</feature>
<evidence type="ECO:0000256" key="2">
    <source>
        <dbReference type="SAM" id="Phobius"/>
    </source>
</evidence>
<dbReference type="AlphaFoldDB" id="A0A1I1Y6L5"/>
<evidence type="ECO:0000256" key="1">
    <source>
        <dbReference type="SAM" id="Coils"/>
    </source>
</evidence>
<keyword evidence="4" id="KW-1185">Reference proteome</keyword>
<keyword evidence="1" id="KW-0175">Coiled coil</keyword>
<keyword evidence="2" id="KW-1133">Transmembrane helix</keyword>
<dbReference type="RefSeq" id="WP_149756102.1">
    <property type="nucleotide sequence ID" value="NZ_FOMS01000006.1"/>
</dbReference>
<organism evidence="3 4">
    <name type="scientific">Roseivivax sediminis</name>
    <dbReference type="NCBI Taxonomy" id="936889"/>
    <lineage>
        <taxon>Bacteria</taxon>
        <taxon>Pseudomonadati</taxon>
        <taxon>Pseudomonadota</taxon>
        <taxon>Alphaproteobacteria</taxon>
        <taxon>Rhodobacterales</taxon>
        <taxon>Roseobacteraceae</taxon>
        <taxon>Roseivivax</taxon>
    </lineage>
</organism>
<accession>A0A1I1Y6L5</accession>
<dbReference type="OrthoDB" id="7831789at2"/>
<protein>
    <submittedName>
        <fullName evidence="3">Uncharacterized protein</fullName>
    </submittedName>
</protein>
<evidence type="ECO:0000313" key="3">
    <source>
        <dbReference type="EMBL" id="SFE14638.1"/>
    </source>
</evidence>
<keyword evidence="2" id="KW-0812">Transmembrane</keyword>